<dbReference type="KEGG" id="dpte:113793813"/>
<feature type="region of interest" description="Disordered" evidence="1">
    <location>
        <begin position="188"/>
        <end position="207"/>
    </location>
</feature>
<proteinExistence type="predicted"/>
<feature type="signal peptide" evidence="2">
    <location>
        <begin position="1"/>
        <end position="22"/>
    </location>
</feature>
<dbReference type="AlphaFoldDB" id="A0A6P6Y339"/>
<gene>
    <name evidence="4" type="primary">LOC113793813</name>
</gene>
<feature type="chain" id="PRO_5027695762" evidence="2">
    <location>
        <begin position="23"/>
        <end position="291"/>
    </location>
</feature>
<evidence type="ECO:0000256" key="1">
    <source>
        <dbReference type="SAM" id="MobiDB-lite"/>
    </source>
</evidence>
<reference evidence="4" key="1">
    <citation type="submission" date="2025-08" db="UniProtKB">
        <authorList>
            <consortium name="RefSeq"/>
        </authorList>
    </citation>
    <scope>IDENTIFICATION</scope>
    <source>
        <strain evidence="4">Airmid</strain>
    </source>
</reference>
<evidence type="ECO:0000313" key="3">
    <source>
        <dbReference type="Proteomes" id="UP000515146"/>
    </source>
</evidence>
<dbReference type="InParanoid" id="A0A6P6Y339"/>
<keyword evidence="2" id="KW-0732">Signal</keyword>
<dbReference type="Proteomes" id="UP000515146">
    <property type="component" value="Unplaced"/>
</dbReference>
<accession>A0A6P6Y339</accession>
<name>A0A6P6Y339_DERPT</name>
<dbReference type="RefSeq" id="XP_027199685.1">
    <property type="nucleotide sequence ID" value="XM_027343884.1"/>
</dbReference>
<evidence type="ECO:0000256" key="2">
    <source>
        <dbReference type="SAM" id="SignalP"/>
    </source>
</evidence>
<evidence type="ECO:0000313" key="4">
    <source>
        <dbReference type="RefSeq" id="XP_027199685.1"/>
    </source>
</evidence>
<protein>
    <submittedName>
        <fullName evidence="4">Cyclin-dependent kinase 12-like</fullName>
    </submittedName>
</protein>
<keyword evidence="3" id="KW-1185">Reference proteome</keyword>
<dbReference type="OrthoDB" id="6516089at2759"/>
<sequence>MMTSAIYMSFVLIPLIVVNVNGHRSSIWSDNYNDHNHHSSDDDQQPNIASLARGSYQQGQFADFEQDPRIWHSIRPYGQYRSSSESTIPTKQRIQFKSNDDVGIADSVASSSMNLAYLSRSKRSILPPPPLPLPPLPPPPPMMMLPPMPRPPYPFVPPPLQQRQAAASSMMPFMMMRNGPIRDNMITDESQQQQQQQQLSSTDVEMERRRYRPRYPKYPPNYGYNNDCQYHTIVNGDSEIVLRKLLPVRLVGRTIVRHCIEKPNFNDPRYQVLLKGNQKSSFGSLRLQMVQ</sequence>
<organism evidence="3 4">
    <name type="scientific">Dermatophagoides pteronyssinus</name>
    <name type="common">European house dust mite</name>
    <dbReference type="NCBI Taxonomy" id="6956"/>
    <lineage>
        <taxon>Eukaryota</taxon>
        <taxon>Metazoa</taxon>
        <taxon>Ecdysozoa</taxon>
        <taxon>Arthropoda</taxon>
        <taxon>Chelicerata</taxon>
        <taxon>Arachnida</taxon>
        <taxon>Acari</taxon>
        <taxon>Acariformes</taxon>
        <taxon>Sarcoptiformes</taxon>
        <taxon>Astigmata</taxon>
        <taxon>Psoroptidia</taxon>
        <taxon>Analgoidea</taxon>
        <taxon>Pyroglyphidae</taxon>
        <taxon>Dermatophagoidinae</taxon>
        <taxon>Dermatophagoides</taxon>
    </lineage>
</organism>